<evidence type="ECO:0000256" key="2">
    <source>
        <dbReference type="ARBA" id="ARBA00022614"/>
    </source>
</evidence>
<keyword evidence="3" id="KW-0677">Repeat</keyword>
<dbReference type="SMART" id="SM00369">
    <property type="entry name" value="LRR_TYP"/>
    <property type="match status" value="5"/>
</dbReference>
<dbReference type="PRINTS" id="PR00364">
    <property type="entry name" value="DISEASERSIST"/>
</dbReference>
<dbReference type="PANTHER" id="PTHR36766">
    <property type="entry name" value="PLANT BROAD-SPECTRUM MILDEW RESISTANCE PROTEIN RPW8"/>
    <property type="match status" value="1"/>
</dbReference>
<dbReference type="Gene3D" id="3.80.10.10">
    <property type="entry name" value="Ribonuclease Inhibitor"/>
    <property type="match status" value="5"/>
</dbReference>
<dbReference type="InterPro" id="IPR001611">
    <property type="entry name" value="Leu-rich_rpt"/>
</dbReference>
<dbReference type="Gene3D" id="1.20.5.4130">
    <property type="match status" value="1"/>
</dbReference>
<evidence type="ECO:0000256" key="6">
    <source>
        <dbReference type="ARBA" id="ARBA00022840"/>
    </source>
</evidence>
<dbReference type="GO" id="GO:0051707">
    <property type="term" value="P:response to other organism"/>
    <property type="evidence" value="ECO:0007669"/>
    <property type="project" value="UniProtKB-ARBA"/>
</dbReference>
<dbReference type="Proteomes" id="UP000245207">
    <property type="component" value="Unassembled WGS sequence"/>
</dbReference>
<organism evidence="12 13">
    <name type="scientific">Artemisia annua</name>
    <name type="common">Sweet wormwood</name>
    <dbReference type="NCBI Taxonomy" id="35608"/>
    <lineage>
        <taxon>Eukaryota</taxon>
        <taxon>Viridiplantae</taxon>
        <taxon>Streptophyta</taxon>
        <taxon>Embryophyta</taxon>
        <taxon>Tracheophyta</taxon>
        <taxon>Spermatophyta</taxon>
        <taxon>Magnoliopsida</taxon>
        <taxon>eudicotyledons</taxon>
        <taxon>Gunneridae</taxon>
        <taxon>Pentapetalae</taxon>
        <taxon>asterids</taxon>
        <taxon>campanulids</taxon>
        <taxon>Asterales</taxon>
        <taxon>Asteraceae</taxon>
        <taxon>Asteroideae</taxon>
        <taxon>Anthemideae</taxon>
        <taxon>Artemisiinae</taxon>
        <taxon>Artemisia</taxon>
    </lineage>
</organism>
<evidence type="ECO:0000259" key="10">
    <source>
        <dbReference type="Pfam" id="PF23559"/>
    </source>
</evidence>
<feature type="domain" description="R13L1/DRL21-like LRR repeat region" evidence="11">
    <location>
        <begin position="686"/>
        <end position="809"/>
    </location>
</feature>
<sequence length="1677" mass="190384">MAELVLSALLQVIFEKLASVAVNKITRSKEIHSELKKWERSLSHIRALLNDASQKEVTDEAVKQWLNGLQHLAYDIDDVLDALATDAMHHECDQGISSKVRKLIPTCCTNFSLSTRMDGKLNSITTRLQELIDEKNNLGLTVKDGGSKNMNRNYQTSLVDVPSIVGREGDKKELLQKLLGDEPCSKNFSIVPIVGMGGIGKTTLARLLYDDKLVKDHFELKAWVCVSDDFDSFNISKVIFQSIGGDENKKFADLNLLQTALKNQLTGKRFLLVLDDIWSEKLEDWETLVAPFIDVAHGSKIIITTRKQQLLNKLRYDHPYDLKKLSHDDALSLFAQYALGVKNFDLHPVLRPHGEGIVKKCDGLPLALKALGSLLGTKTDEEDWKQLLNSEIWMLEDGGDIVPALRLSYLDLSARLKQLFAYCCLIPKDYVFEKDDLILWWMAEGFLHNSTTKKSMERLGEECFQELLSRSFFQRVPHEESLFVMHDLMNDLATFVAGEFFVRLDLDVKKDVMKTDFKKFRHMSFVCEEYMTYNKFKAFERANSLRTFLAMPDLLNSWQTFSSKILVDILPQLPLLRVLSLSRSDIDEVPECVGSMKHLRYLNLSRTSITHLPENVCNLHNLQTLIVSGCNSLTTLPDNFLKLKNLRHFDIRDTLLWNMMPFGISEMESLQTLSNSIVVENDAFFISWLRNLKNFQRKIRICGLEKVQSIRDMQEVNLSQKRVCKLRVEWSDDFNDARNETLENEVLNALKPHSENLKDLDILSYGGKVFPKWIGDPSFHQLTRVLIQGGGNCTFLPPLGQLPSLKNLTTLPDNFLKLKNLRHFDIRDTLLWNMMPFGISEMESLQTLSNSIVVENDAFFISWLRNLKNFQRKIRICGLEKVQSIRDMQEVNLSQKRVCKLRVEWSDDFNDARNETLENEVLNALKPHSENLKDLDILSYGGKVFPKWIGDPSFHQLTRVLIQGGGNCTFLPPLGQLPSLKKLAIQSLKEVKVVGSEFLGTGIAFLKLERLSFVDMSGWESHLKHCLRLRFLHINGCGDGVLRSLVHVASAVTKLSISGITGLSDEVWRGVMDYLGAVEELSISYCNEIRYLWESEAEASKVLVNLRKLVVDGCSKLVSLGQKEEEVGCNQLISLRICELWRCGNLERCNLPNNIQELSIWDCPMIASVSFPTGGHKLKSLKIIGCEQLLEKEVLLNTSMPLMLEVVCIDRSWKNVKSINELTCFVHITNLTINNCDCIESMIELTCFIHLTELRIEDCWSIESFPAADLPNLTSLKDLTIKGCKSMDVDSFGLWPPNLGRLAIGGLKKPISKLGPQNFPPSLVYLWLYGDSAEEEDVTSGSQLSHMLPSSLTSLELRDFKQLESVSMGLQHLTSLRHLYIDGCSKIKDLPEELLPSLLRLRISGCTDELKEKTSRRGGHKLKSLKIIGCEQLLEKEVLLNTSMPLMLEVVCIDRSWKNVKSINELTCFVHITNLTINNCDCIESMIELTCFIHLTELRIEDCWSIESFPAADLPNLTSLKDLTIKGCKSMDVDSFGLWPPNLGRLAIGGLKKPISKLGPQNFPPSLVYLWLYGDSAEEEDVTSGSQLSHMLPSSLTSLELRDFKQLESVSMGLQHLTSLRHLYIDGCSKIKDLPEELLPSLLRLRISGCTDELKEKTSRRGSYWPRISYIPRVLIY</sequence>
<reference evidence="12 13" key="1">
    <citation type="journal article" date="2018" name="Mol. Plant">
        <title>The genome of Artemisia annua provides insight into the evolution of Asteraceae family and artemisinin biosynthesis.</title>
        <authorList>
            <person name="Shen Q."/>
            <person name="Zhang L."/>
            <person name="Liao Z."/>
            <person name="Wang S."/>
            <person name="Yan T."/>
            <person name="Shi P."/>
            <person name="Liu M."/>
            <person name="Fu X."/>
            <person name="Pan Q."/>
            <person name="Wang Y."/>
            <person name="Lv Z."/>
            <person name="Lu X."/>
            <person name="Zhang F."/>
            <person name="Jiang W."/>
            <person name="Ma Y."/>
            <person name="Chen M."/>
            <person name="Hao X."/>
            <person name="Li L."/>
            <person name="Tang Y."/>
            <person name="Lv G."/>
            <person name="Zhou Y."/>
            <person name="Sun X."/>
            <person name="Brodelius P.E."/>
            <person name="Rose J.K.C."/>
            <person name="Tang K."/>
        </authorList>
    </citation>
    <scope>NUCLEOTIDE SEQUENCE [LARGE SCALE GENOMIC DNA]</scope>
    <source>
        <strain evidence="13">cv. Huhao1</strain>
        <tissue evidence="12">Leaf</tissue>
    </source>
</reference>
<dbReference type="InterPro" id="IPR032675">
    <property type="entry name" value="LRR_dom_sf"/>
</dbReference>
<keyword evidence="13" id="KW-1185">Reference proteome</keyword>
<dbReference type="InterPro" id="IPR027417">
    <property type="entry name" value="P-loop_NTPase"/>
</dbReference>
<evidence type="ECO:0000259" key="11">
    <source>
        <dbReference type="Pfam" id="PF25019"/>
    </source>
</evidence>
<dbReference type="Pfam" id="PF18052">
    <property type="entry name" value="Rx_N"/>
    <property type="match status" value="1"/>
</dbReference>
<dbReference type="Pfam" id="PF23559">
    <property type="entry name" value="WHD_DRP"/>
    <property type="match status" value="1"/>
</dbReference>
<dbReference type="Gene3D" id="3.40.50.300">
    <property type="entry name" value="P-loop containing nucleotide triphosphate hydrolases"/>
    <property type="match status" value="1"/>
</dbReference>
<accession>A0A2U1KD62</accession>
<comment type="similarity">
    <text evidence="1">Belongs to the disease resistance NB-LRR family.</text>
</comment>
<dbReference type="InterPro" id="IPR042197">
    <property type="entry name" value="Apaf_helical"/>
</dbReference>
<dbReference type="Gene3D" id="1.10.10.10">
    <property type="entry name" value="Winged helix-like DNA-binding domain superfamily/Winged helix DNA-binding domain"/>
    <property type="match status" value="1"/>
</dbReference>
<evidence type="ECO:0000256" key="3">
    <source>
        <dbReference type="ARBA" id="ARBA00022737"/>
    </source>
</evidence>
<evidence type="ECO:0000256" key="1">
    <source>
        <dbReference type="ARBA" id="ARBA00008894"/>
    </source>
</evidence>
<dbReference type="InterPro" id="IPR056789">
    <property type="entry name" value="LRR_R13L1-DRL21"/>
</dbReference>
<keyword evidence="4" id="KW-0547">Nucleotide-binding</keyword>
<evidence type="ECO:0000259" key="8">
    <source>
        <dbReference type="Pfam" id="PF00931"/>
    </source>
</evidence>
<gene>
    <name evidence="12" type="ORF">CTI12_AA616440</name>
</gene>
<dbReference type="InterPro" id="IPR036388">
    <property type="entry name" value="WH-like_DNA-bd_sf"/>
</dbReference>
<dbReference type="InterPro" id="IPR002182">
    <property type="entry name" value="NB-ARC"/>
</dbReference>
<keyword evidence="6" id="KW-0067">ATP-binding</keyword>
<evidence type="ECO:0000313" key="13">
    <source>
        <dbReference type="Proteomes" id="UP000245207"/>
    </source>
</evidence>
<evidence type="ECO:0000256" key="4">
    <source>
        <dbReference type="ARBA" id="ARBA00022741"/>
    </source>
</evidence>
<dbReference type="GO" id="GO:0006952">
    <property type="term" value="P:defense response"/>
    <property type="evidence" value="ECO:0007669"/>
    <property type="project" value="UniProtKB-KW"/>
</dbReference>
<evidence type="ECO:0000259" key="9">
    <source>
        <dbReference type="Pfam" id="PF18052"/>
    </source>
</evidence>
<dbReference type="InterPro" id="IPR058922">
    <property type="entry name" value="WHD_DRP"/>
</dbReference>
<dbReference type="SUPFAM" id="SSF52540">
    <property type="entry name" value="P-loop containing nucleoside triphosphate hydrolases"/>
    <property type="match status" value="1"/>
</dbReference>
<dbReference type="SUPFAM" id="SSF52058">
    <property type="entry name" value="L domain-like"/>
    <property type="match status" value="3"/>
</dbReference>
<feature type="chain" id="PRO_5015675609" evidence="7">
    <location>
        <begin position="19"/>
        <end position="1677"/>
    </location>
</feature>
<proteinExistence type="inferred from homology"/>
<dbReference type="GO" id="GO:0043531">
    <property type="term" value="F:ADP binding"/>
    <property type="evidence" value="ECO:0007669"/>
    <property type="project" value="InterPro"/>
</dbReference>
<evidence type="ECO:0000256" key="7">
    <source>
        <dbReference type="SAM" id="SignalP"/>
    </source>
</evidence>
<dbReference type="Pfam" id="PF25019">
    <property type="entry name" value="LRR_R13L1-DRL21"/>
    <property type="match status" value="2"/>
</dbReference>
<comment type="caution">
    <text evidence="12">The sequence shown here is derived from an EMBL/GenBank/DDBJ whole genome shotgun (WGS) entry which is preliminary data.</text>
</comment>
<evidence type="ECO:0000256" key="5">
    <source>
        <dbReference type="ARBA" id="ARBA00022821"/>
    </source>
</evidence>
<feature type="domain" description="R13L1/DRL21-like LRR repeat region" evidence="11">
    <location>
        <begin position="861"/>
        <end position="987"/>
    </location>
</feature>
<feature type="domain" description="Disease resistance N-terminal" evidence="9">
    <location>
        <begin position="10"/>
        <end position="93"/>
    </location>
</feature>
<keyword evidence="2" id="KW-0433">Leucine-rich repeat</keyword>
<feature type="signal peptide" evidence="7">
    <location>
        <begin position="1"/>
        <end position="18"/>
    </location>
</feature>
<feature type="domain" description="NB-ARC" evidence="8">
    <location>
        <begin position="169"/>
        <end position="338"/>
    </location>
</feature>
<keyword evidence="5" id="KW-0611">Plant defense</keyword>
<feature type="domain" description="Disease resistance protein winged helix" evidence="10">
    <location>
        <begin position="426"/>
        <end position="493"/>
    </location>
</feature>
<dbReference type="InterPro" id="IPR041118">
    <property type="entry name" value="Rx_N"/>
</dbReference>
<dbReference type="InterPro" id="IPR003591">
    <property type="entry name" value="Leu-rich_rpt_typical-subtyp"/>
</dbReference>
<dbReference type="PANTHER" id="PTHR36766:SF61">
    <property type="entry name" value="NB-ARC DOMAIN DISEASE RESISTANCE PROTEIN"/>
    <property type="match status" value="1"/>
</dbReference>
<evidence type="ECO:0000313" key="12">
    <source>
        <dbReference type="EMBL" id="PWA34722.1"/>
    </source>
</evidence>
<dbReference type="Pfam" id="PF00931">
    <property type="entry name" value="NB-ARC"/>
    <property type="match status" value="1"/>
</dbReference>
<dbReference type="EMBL" id="PKPP01021737">
    <property type="protein sequence ID" value="PWA34722.1"/>
    <property type="molecule type" value="Genomic_DNA"/>
</dbReference>
<dbReference type="Pfam" id="PF13855">
    <property type="entry name" value="LRR_8"/>
    <property type="match status" value="1"/>
</dbReference>
<dbReference type="OrthoDB" id="1896560at2759"/>
<protein>
    <submittedName>
        <fullName evidence="12">NB-ARC domains-containing protein</fullName>
    </submittedName>
</protein>
<dbReference type="FunFam" id="3.40.50.300:FF:001091">
    <property type="entry name" value="Probable disease resistance protein At1g61300"/>
    <property type="match status" value="1"/>
</dbReference>
<name>A0A2U1KD62_ARTAN</name>
<dbReference type="GO" id="GO:0005524">
    <property type="term" value="F:ATP binding"/>
    <property type="evidence" value="ECO:0007669"/>
    <property type="project" value="UniProtKB-KW"/>
</dbReference>
<dbReference type="Gene3D" id="1.10.8.430">
    <property type="entry name" value="Helical domain of apoptotic protease-activating factors"/>
    <property type="match status" value="1"/>
</dbReference>
<keyword evidence="7" id="KW-0732">Signal</keyword>